<organism evidence="2 3">
    <name type="scientific">Tectimicrobiota bacterium</name>
    <dbReference type="NCBI Taxonomy" id="2528274"/>
    <lineage>
        <taxon>Bacteria</taxon>
        <taxon>Pseudomonadati</taxon>
        <taxon>Nitrospinota/Tectimicrobiota group</taxon>
        <taxon>Candidatus Tectimicrobiota</taxon>
    </lineage>
</organism>
<feature type="domain" description="Hydantoinase B/oxoprolinase" evidence="1">
    <location>
        <begin position="3"/>
        <end position="163"/>
    </location>
</feature>
<comment type="caution">
    <text evidence="2">The sequence shown here is derived from an EMBL/GenBank/DDBJ whole genome shotgun (WGS) entry which is preliminary data.</text>
</comment>
<reference evidence="2" key="1">
    <citation type="submission" date="2020-07" db="EMBL/GenBank/DDBJ databases">
        <title>Huge and variable diversity of episymbiotic CPR bacteria and DPANN archaea in groundwater ecosystems.</title>
        <authorList>
            <person name="He C.Y."/>
            <person name="Keren R."/>
            <person name="Whittaker M."/>
            <person name="Farag I.F."/>
            <person name="Doudna J."/>
            <person name="Cate J.H.D."/>
            <person name="Banfield J.F."/>
        </authorList>
    </citation>
    <scope>NUCLEOTIDE SEQUENCE</scope>
    <source>
        <strain evidence="2">NC_groundwater_1370_Ag_S-0.2um_69_93</strain>
    </source>
</reference>
<evidence type="ECO:0000313" key="3">
    <source>
        <dbReference type="Proteomes" id="UP000752292"/>
    </source>
</evidence>
<dbReference type="Pfam" id="PF02538">
    <property type="entry name" value="Hydantoinase_B"/>
    <property type="match status" value="1"/>
</dbReference>
<evidence type="ECO:0000259" key="1">
    <source>
        <dbReference type="Pfam" id="PF02538"/>
    </source>
</evidence>
<name>A0A932ZU56_UNCTE</name>
<gene>
    <name evidence="2" type="ORF">HY618_08775</name>
</gene>
<proteinExistence type="predicted"/>
<dbReference type="InterPro" id="IPR003692">
    <property type="entry name" value="Hydantoinase_B"/>
</dbReference>
<sequence length="251" mass="27088">ADQETIRYWGIHGHGPDGKFFLFREILGGGSGGRPWGDGVDVIHVVPNSRNLPAEFSESRFPVLVERLALAPDSGGPGKRRGGLGYFKEFRILCDCEALSNADRSIIPPWGVNGGLAGGLYSLTLNPGTSREKAVPALSNRVPVKKEDILRVVTTGGGGWGDPLERETELVRQDVLWGKVTPGGARRDYGVVVGKGGDAAVDAAATEKLRGLLKKKRVRKRPFFDRTVRAVALEPGTDAKRAVTKRGRAQR</sequence>
<protein>
    <submittedName>
        <fullName evidence="2">Hydantoinase B/oxoprolinase family protein</fullName>
    </submittedName>
</protein>
<feature type="non-terminal residue" evidence="2">
    <location>
        <position position="1"/>
    </location>
</feature>
<evidence type="ECO:0000313" key="2">
    <source>
        <dbReference type="EMBL" id="MBI4252539.1"/>
    </source>
</evidence>
<accession>A0A932ZU56</accession>
<dbReference type="AlphaFoldDB" id="A0A932ZU56"/>
<dbReference type="EMBL" id="JACQRX010000383">
    <property type="protein sequence ID" value="MBI4252539.1"/>
    <property type="molecule type" value="Genomic_DNA"/>
</dbReference>
<dbReference type="GO" id="GO:0003824">
    <property type="term" value="F:catalytic activity"/>
    <property type="evidence" value="ECO:0007669"/>
    <property type="project" value="InterPro"/>
</dbReference>
<dbReference type="Proteomes" id="UP000752292">
    <property type="component" value="Unassembled WGS sequence"/>
</dbReference>